<proteinExistence type="predicted"/>
<evidence type="ECO:0000313" key="4">
    <source>
        <dbReference type="EMBL" id="REI23800.1"/>
    </source>
</evidence>
<dbReference type="Gene3D" id="2.60.40.4320">
    <property type="match status" value="1"/>
</dbReference>
<dbReference type="InterPro" id="IPR029068">
    <property type="entry name" value="Glyas_Bleomycin-R_OHBP_Dase"/>
</dbReference>
<dbReference type="Proteomes" id="UP000597038">
    <property type="component" value="Unassembled WGS sequence"/>
</dbReference>
<evidence type="ECO:0000313" key="3">
    <source>
        <dbReference type="EMBL" id="REI00351.1"/>
    </source>
</evidence>
<dbReference type="InterPro" id="IPR025870">
    <property type="entry name" value="Glyoxalase-like_dom"/>
</dbReference>
<dbReference type="EMBL" id="JAEDAQ010000017">
    <property type="protein sequence ID" value="MBH9581663.1"/>
    <property type="molecule type" value="Genomic_DNA"/>
</dbReference>
<dbReference type="Proteomes" id="UP000256337">
    <property type="component" value="Unassembled WGS sequence"/>
</dbReference>
<accession>A0A2K3ZHI8</accession>
<gene>
    <name evidence="4" type="ORF">DOS76_03145</name>
    <name evidence="3" type="ORF">DOS83_01430</name>
    <name evidence="2" type="ORF">I9026_09790</name>
</gene>
<sequence>MVDIQFDHIIHYIDGLTHFEFPGQYLNIQNGGRHEKLGTFNRLIHIDLSYIELLDQFNKDRLKQQSKSNVGKVSFASSILENDHKQGFKKVCFRTNDIEGLQKDLNARGVETVGPIDMTRQNKKGQTVEWQLLYIKSPISPLLSPFFIQWRQSDEARQEELESFFQSHLKIDMIAFRTYQHQAMVKYWQQWFGMDILESSTQSTTLQCPNQSVKFKITEGKDDMIETVTMIDQTITAPVLIRIKGANYQFIPPVKDKV</sequence>
<evidence type="ECO:0000259" key="1">
    <source>
        <dbReference type="Pfam" id="PF13468"/>
    </source>
</evidence>
<dbReference type="Pfam" id="PF13468">
    <property type="entry name" value="Glyoxalase_3"/>
    <property type="match status" value="1"/>
</dbReference>
<organism evidence="3 6">
    <name type="scientific">Staphylococcus felis</name>
    <dbReference type="NCBI Taxonomy" id="46127"/>
    <lineage>
        <taxon>Bacteria</taxon>
        <taxon>Bacillati</taxon>
        <taxon>Bacillota</taxon>
        <taxon>Bacilli</taxon>
        <taxon>Bacillales</taxon>
        <taxon>Staphylococcaceae</taxon>
        <taxon>Staphylococcus</taxon>
    </lineage>
</organism>
<dbReference type="RefSeq" id="WP_103208012.1">
    <property type="nucleotide sequence ID" value="NZ_CAJUZQ010000031.1"/>
</dbReference>
<comment type="caution">
    <text evidence="3">The sequence shown here is derived from an EMBL/GenBank/DDBJ whole genome shotgun (WGS) entry which is preliminary data.</text>
</comment>
<dbReference type="SUPFAM" id="SSF54593">
    <property type="entry name" value="Glyoxalase/Bleomycin resistance protein/Dihydroxybiphenyl dioxygenase"/>
    <property type="match status" value="1"/>
</dbReference>
<evidence type="ECO:0000313" key="2">
    <source>
        <dbReference type="EMBL" id="MBH9581663.1"/>
    </source>
</evidence>
<dbReference type="EMBL" id="QKXQ01000057">
    <property type="protein sequence ID" value="REI00351.1"/>
    <property type="molecule type" value="Genomic_DNA"/>
</dbReference>
<evidence type="ECO:0000313" key="6">
    <source>
        <dbReference type="Proteomes" id="UP000256562"/>
    </source>
</evidence>
<evidence type="ECO:0000313" key="7">
    <source>
        <dbReference type="Proteomes" id="UP000597038"/>
    </source>
</evidence>
<keyword evidence="7" id="KW-1185">Reference proteome</keyword>
<feature type="domain" description="Glyoxalase-like" evidence="1">
    <location>
        <begin position="6"/>
        <end position="192"/>
    </location>
</feature>
<dbReference type="KEGG" id="sfq:C7J90_05805"/>
<dbReference type="PANTHER" id="PTHR40265">
    <property type="entry name" value="BLL2707 PROTEIN"/>
    <property type="match status" value="1"/>
</dbReference>
<evidence type="ECO:0000313" key="5">
    <source>
        <dbReference type="Proteomes" id="UP000256337"/>
    </source>
</evidence>
<dbReference type="OrthoDB" id="9111355at2"/>
<dbReference type="Gene3D" id="3.10.180.10">
    <property type="entry name" value="2,3-Dihydroxybiphenyl 1,2-Dioxygenase, domain 1"/>
    <property type="match status" value="1"/>
</dbReference>
<dbReference type="PANTHER" id="PTHR40265:SF1">
    <property type="entry name" value="GLYOXALASE-LIKE DOMAIN-CONTAINING PROTEIN"/>
    <property type="match status" value="1"/>
</dbReference>
<dbReference type="GeneID" id="48057733"/>
<dbReference type="Proteomes" id="UP000256562">
    <property type="component" value="Unassembled WGS sequence"/>
</dbReference>
<reference evidence="2 7" key="2">
    <citation type="submission" date="2020-12" db="EMBL/GenBank/DDBJ databases">
        <title>Genomic analysis of Staphylococcus felis from a cat with skin infection.</title>
        <authorList>
            <person name="Aslantas O."/>
            <person name="Keskin O."/>
            <person name="Buyukaltay K."/>
            <person name="Gullu Yucetepe A."/>
        </authorList>
    </citation>
    <scope>NUCLEOTIDE SEQUENCE [LARGE SCALE GENOMIC DNA]</scope>
    <source>
        <strain evidence="2 7">HARRANVET</strain>
    </source>
</reference>
<dbReference type="AlphaFoldDB" id="A0A2K3ZHI8"/>
<dbReference type="EMBL" id="QKYD01000054">
    <property type="protein sequence ID" value="REI23800.1"/>
    <property type="molecule type" value="Genomic_DNA"/>
</dbReference>
<reference evidence="5 6" key="1">
    <citation type="journal article" date="2018" name="Vet. Microbiol.">
        <title>Characterisation of Staphylococcus felis isolated from cats using whole genome sequencing.</title>
        <authorList>
            <person name="Worthing K."/>
            <person name="Pang S."/>
            <person name="Trott D.J."/>
            <person name="Abraham S."/>
            <person name="Coombs G.W."/>
            <person name="Jordan D."/>
            <person name="McIntyre L."/>
            <person name="Davies M.R."/>
            <person name="Norris J."/>
        </authorList>
    </citation>
    <scope>NUCLEOTIDE SEQUENCE [LARGE SCALE GENOMIC DNA]</scope>
    <source>
        <strain evidence="4 5">F25</strain>
        <strain evidence="3 6">F9</strain>
    </source>
</reference>
<protein>
    <submittedName>
        <fullName evidence="3">VOC family protein</fullName>
    </submittedName>
</protein>
<name>A0A2K3ZHI8_9STAP</name>